<keyword evidence="3" id="KW-1185">Reference proteome</keyword>
<dbReference type="AlphaFoldDB" id="A0A5C4RYW6"/>
<sequence length="281" mass="30735">MKSALECIPCFMHQALRAGRMATADEKLQKRVLDAAGAMVSGISLEMTPPQIGERLYREIREITGVQDPYRAVKDRDIAEALAFMPELRGLLEASEDRLVGAVRLAIAGNVIDHGVQRQYDMRSAVEAVMQQPFALCDFEAFLERLDRTPFVLYLGDNAGESVFDSLLIEALQKPVIYVVRDNPVINDVIYADAVASGIGEVAEKIISSGSGAPGTLLNRCSREFMELFGETSLVISKGQGNYEALSDCGEHIFFLLRAKCPVIAEHLGVAVDDIVLKQGT</sequence>
<dbReference type="EMBL" id="VDCI01000007">
    <property type="protein sequence ID" value="TNJ36225.1"/>
    <property type="molecule type" value="Genomic_DNA"/>
</dbReference>
<accession>A0A5C4RYW6</accession>
<dbReference type="Gene3D" id="1.10.285.20">
    <property type="entry name" value="Uncharacterised protein PF01937, DUF89, domain 2"/>
    <property type="match status" value="1"/>
</dbReference>
<dbReference type="InterPro" id="IPR036075">
    <property type="entry name" value="ARMT-1-like_metal-bd_sf"/>
</dbReference>
<feature type="domain" description="Damage-control phosphatase ARMT1-like metal-binding" evidence="1">
    <location>
        <begin position="5"/>
        <end position="275"/>
    </location>
</feature>
<dbReference type="Proteomes" id="UP000309544">
    <property type="component" value="Unassembled WGS sequence"/>
</dbReference>
<dbReference type="Gene3D" id="1.10.8.380">
    <property type="entry name" value="Uncharacterised protein PF01937, DUF89, domain 1"/>
    <property type="match status" value="1"/>
</dbReference>
<dbReference type="RefSeq" id="WP_068867546.1">
    <property type="nucleotide sequence ID" value="NZ_VDCI01000007.1"/>
</dbReference>
<dbReference type="SUPFAM" id="SSF111321">
    <property type="entry name" value="AF1104-like"/>
    <property type="match status" value="1"/>
</dbReference>
<dbReference type="Gene3D" id="3.40.50.10880">
    <property type="entry name" value="Uncharacterised protein PF01937, DUF89, domain 3"/>
    <property type="match status" value="1"/>
</dbReference>
<evidence type="ECO:0000313" key="3">
    <source>
        <dbReference type="Proteomes" id="UP000309544"/>
    </source>
</evidence>
<dbReference type="InterPro" id="IPR002791">
    <property type="entry name" value="ARMT1-like_metal-bd"/>
</dbReference>
<dbReference type="InterPro" id="IPR014444">
    <property type="entry name" value="PH1575-like"/>
</dbReference>
<protein>
    <submittedName>
        <fullName evidence="2">DUF89 family protein</fullName>
    </submittedName>
</protein>
<gene>
    <name evidence="2" type="ORF">FGF68_08275</name>
</gene>
<comment type="caution">
    <text evidence="2">The sequence shown here is derived from an EMBL/GenBank/DDBJ whole genome shotgun (WGS) entry which is preliminary data.</text>
</comment>
<dbReference type="Pfam" id="PF01937">
    <property type="entry name" value="ARMT1-like_dom"/>
    <property type="match status" value="1"/>
</dbReference>
<dbReference type="PIRSF" id="PIRSF006593">
    <property type="entry name" value="UCP006593"/>
    <property type="match status" value="1"/>
</dbReference>
<name>A0A5C4RYW6_PROVB</name>
<evidence type="ECO:0000259" key="1">
    <source>
        <dbReference type="Pfam" id="PF01937"/>
    </source>
</evidence>
<evidence type="ECO:0000313" key="2">
    <source>
        <dbReference type="EMBL" id="TNJ36225.1"/>
    </source>
</evidence>
<reference evidence="2 3" key="1">
    <citation type="submission" date="2019-05" db="EMBL/GenBank/DDBJ databases">
        <title>Draft Whole-Genome sequence of the green sulfur bacterium Prosthecochloris vibrioformis DSM 260.</title>
        <authorList>
            <person name="Meyer T.E."/>
            <person name="Kyndt J.A."/>
        </authorList>
    </citation>
    <scope>NUCLEOTIDE SEQUENCE [LARGE SCALE GENOMIC DNA]</scope>
    <source>
        <strain evidence="2 3">DSM 260</strain>
    </source>
</reference>
<proteinExistence type="predicted"/>
<organism evidence="2 3">
    <name type="scientific">Prosthecochloris vibrioformis</name>
    <name type="common">Chlorobium vibrioforme</name>
    <dbReference type="NCBI Taxonomy" id="1098"/>
    <lineage>
        <taxon>Bacteria</taxon>
        <taxon>Pseudomonadati</taxon>
        <taxon>Chlorobiota</taxon>
        <taxon>Chlorobiia</taxon>
        <taxon>Chlorobiales</taxon>
        <taxon>Chlorobiaceae</taxon>
        <taxon>Prosthecochloris</taxon>
    </lineage>
</organism>